<feature type="compositionally biased region" description="Acidic residues" evidence="2">
    <location>
        <begin position="36"/>
        <end position="48"/>
    </location>
</feature>
<feature type="compositionally biased region" description="Basic and acidic residues" evidence="2">
    <location>
        <begin position="534"/>
        <end position="556"/>
    </location>
</feature>
<dbReference type="Proteomes" id="UP001152798">
    <property type="component" value="Chromosome 7"/>
</dbReference>
<feature type="compositionally biased region" description="Polar residues" evidence="2">
    <location>
        <begin position="511"/>
        <end position="522"/>
    </location>
</feature>
<organism evidence="4 5">
    <name type="scientific">Nezara viridula</name>
    <name type="common">Southern green stink bug</name>
    <name type="synonym">Cimex viridulus</name>
    <dbReference type="NCBI Taxonomy" id="85310"/>
    <lineage>
        <taxon>Eukaryota</taxon>
        <taxon>Metazoa</taxon>
        <taxon>Ecdysozoa</taxon>
        <taxon>Arthropoda</taxon>
        <taxon>Hexapoda</taxon>
        <taxon>Insecta</taxon>
        <taxon>Pterygota</taxon>
        <taxon>Neoptera</taxon>
        <taxon>Paraneoptera</taxon>
        <taxon>Hemiptera</taxon>
        <taxon>Heteroptera</taxon>
        <taxon>Panheteroptera</taxon>
        <taxon>Pentatomomorpha</taxon>
        <taxon>Pentatomoidea</taxon>
        <taxon>Pentatomidae</taxon>
        <taxon>Pentatominae</taxon>
        <taxon>Nezara</taxon>
    </lineage>
</organism>
<feature type="compositionally biased region" description="Basic and acidic residues" evidence="2">
    <location>
        <begin position="1"/>
        <end position="13"/>
    </location>
</feature>
<feature type="region of interest" description="Disordered" evidence="2">
    <location>
        <begin position="1"/>
        <end position="74"/>
    </location>
</feature>
<feature type="compositionally biased region" description="Basic and acidic residues" evidence="2">
    <location>
        <begin position="452"/>
        <end position="463"/>
    </location>
</feature>
<feature type="compositionally biased region" description="Basic and acidic residues" evidence="2">
    <location>
        <begin position="471"/>
        <end position="510"/>
    </location>
</feature>
<evidence type="ECO:0000256" key="3">
    <source>
        <dbReference type="SAM" id="Phobius"/>
    </source>
</evidence>
<feature type="coiled-coil region" evidence="1">
    <location>
        <begin position="156"/>
        <end position="197"/>
    </location>
</feature>
<name>A0A9P0MY34_NEZVI</name>
<dbReference type="AlphaFoldDB" id="A0A9P0MY34"/>
<evidence type="ECO:0000256" key="1">
    <source>
        <dbReference type="SAM" id="Coils"/>
    </source>
</evidence>
<proteinExistence type="predicted"/>
<feature type="region of interest" description="Disordered" evidence="2">
    <location>
        <begin position="415"/>
        <end position="563"/>
    </location>
</feature>
<evidence type="ECO:0000313" key="5">
    <source>
        <dbReference type="Proteomes" id="UP001152798"/>
    </source>
</evidence>
<feature type="region of interest" description="Disordered" evidence="2">
    <location>
        <begin position="580"/>
        <end position="604"/>
    </location>
</feature>
<reference evidence="4" key="1">
    <citation type="submission" date="2022-01" db="EMBL/GenBank/DDBJ databases">
        <authorList>
            <person name="King R."/>
        </authorList>
    </citation>
    <scope>NUCLEOTIDE SEQUENCE</scope>
</reference>
<keyword evidence="1" id="KW-0175">Coiled coil</keyword>
<accession>A0A9P0MY34</accession>
<dbReference type="EMBL" id="OV725083">
    <property type="protein sequence ID" value="CAH1408042.1"/>
    <property type="molecule type" value="Genomic_DNA"/>
</dbReference>
<dbReference type="OrthoDB" id="6613448at2759"/>
<keyword evidence="3" id="KW-0812">Transmembrane</keyword>
<protein>
    <submittedName>
        <fullName evidence="4">Uncharacterized protein</fullName>
    </submittedName>
</protein>
<feature type="compositionally biased region" description="Basic and acidic residues" evidence="2">
    <location>
        <begin position="53"/>
        <end position="74"/>
    </location>
</feature>
<sequence length="604" mass="69906">MMDEKTVKEKDISESSLSESWNIVDGNDVNNISEGSDGESIEVIDEEAGNNTAEKETDEQKDKIELEEHSPKGEHENAIIASGLQDEQSFPEENFESRRTVGADYTIIWNLLNVMGFVSVILAIILAGATAWVFLMKVEDMAVDTFHYLVPGYDQEANKNIEYNELMAQLKMYEAEAKNLRSVVTDLSGAVENLKKELAFSLKFADKNGSSANKKEENNRVPSEEDILFQELLNIHIEKYHNGSIFHNEMNSSYGHVAIFIQEMIYNFTSGKERENNMEAVKLFYQIPRHLTVLYNFNSTNKNIELFINAWKSKLSFVNEKIVEDMRAMQLKMVRQFVKHMKYTQKRFYNKLCNLNGMKKQECYETFIKPYEQFEETYSSISEDMLDPNIQLSGSEEPDVNNILKDDAVNVTNRSEEIPVSNESSEWKTGKKIVNKANLKKPVSANKNSNENAKRPKEEESLHNKNKKKKYPDQKKFTKQERPVKDSDQRYENAIKEKGMENDLNKDPSSNEKINSFSSFSKKVQGVETACEGKTFKNRKEEPQKTTEGRLPKREENIDESLESDSTERCWFLKIGSHRSKMRKSESRSNWLFERAKYRSRRNT</sequence>
<feature type="transmembrane region" description="Helical" evidence="3">
    <location>
        <begin position="107"/>
        <end position="135"/>
    </location>
</feature>
<gene>
    <name evidence="4" type="ORF">NEZAVI_LOCUS15643</name>
</gene>
<keyword evidence="3" id="KW-0472">Membrane</keyword>
<evidence type="ECO:0000313" key="4">
    <source>
        <dbReference type="EMBL" id="CAH1408042.1"/>
    </source>
</evidence>
<keyword evidence="3" id="KW-1133">Transmembrane helix</keyword>
<keyword evidence="5" id="KW-1185">Reference proteome</keyword>
<evidence type="ECO:0000256" key="2">
    <source>
        <dbReference type="SAM" id="MobiDB-lite"/>
    </source>
</evidence>